<evidence type="ECO:0000313" key="6">
    <source>
        <dbReference type="Proteomes" id="UP000198948"/>
    </source>
</evidence>
<dbReference type="NCBIfam" id="TIGR00350">
    <property type="entry name" value="lytR_cpsA_psr"/>
    <property type="match status" value="1"/>
</dbReference>
<dbReference type="InterPro" id="IPR050922">
    <property type="entry name" value="LytR/CpsA/Psr_CW_biosynth"/>
</dbReference>
<sequence length="432" mass="48139">MSNKITRSRTTEQKKKREKIILAIIIPLLLIATTVYAYGWKVWNEAEKLVDDSYVETTRKNERSDDKKIDPQKDPISILIMGIDDDSERDLGSARTDALILLTINPQKNTIDMVSIPRDTYTEIVSKNYNQNDKINAAYAYGEEGAAMDTVENLLNVPIHYSITFNFDSFLEIVDALDGIEVDVPVTFTDTNTYGTGEVHLEKGKQTLNGEQALALARTRKIDNDIKRGERQQLVLQAIAQKALQLGSISKYTDVIQAVSGNMRTNLTFPQMLGIAQSGLDGGYTFNSYIFEWTSFDLNGASMVELYSDSIDFVSHRLNVALGLESPDERDEPGYEFVSNKISQYGSSNYGGYSTYQEPETNNYYQPPVNDYNNANEQPSTNETAPPEAQESVAIPEQPVTPPPATNENNSQQDALNENQTSNQSGPESSAE</sequence>
<comment type="similarity">
    <text evidence="1">Belongs to the LytR/CpsA/Psr (LCP) family.</text>
</comment>
<dbReference type="Proteomes" id="UP000198948">
    <property type="component" value="Unassembled WGS sequence"/>
</dbReference>
<dbReference type="RefSeq" id="WP_245706211.1">
    <property type="nucleotide sequence ID" value="NZ_FOHA01000002.1"/>
</dbReference>
<dbReference type="Pfam" id="PF03816">
    <property type="entry name" value="LytR_cpsA_psr"/>
    <property type="match status" value="1"/>
</dbReference>
<gene>
    <name evidence="5" type="ORF">SAMN04488559_102180</name>
</gene>
<protein>
    <submittedName>
        <fullName evidence="5">Cell envelope-related function transcriptional attenuator common domain-containing protein</fullName>
    </submittedName>
</protein>
<dbReference type="PANTHER" id="PTHR33392:SF3">
    <property type="entry name" value="POLYISOPRENYL-TEICHOIC ACID--PEPTIDOGLYCAN TEICHOIC ACID TRANSFERASE TAGT"/>
    <property type="match status" value="1"/>
</dbReference>
<accession>A0A1H9QNX2</accession>
<feature type="compositionally biased region" description="Polar residues" evidence="2">
    <location>
        <begin position="355"/>
        <end position="384"/>
    </location>
</feature>
<dbReference type="AlphaFoldDB" id="A0A1H9QNX2"/>
<feature type="region of interest" description="Disordered" evidence="2">
    <location>
        <begin position="348"/>
        <end position="432"/>
    </location>
</feature>
<keyword evidence="3" id="KW-1133">Transmembrane helix</keyword>
<evidence type="ECO:0000259" key="4">
    <source>
        <dbReference type="Pfam" id="PF03816"/>
    </source>
</evidence>
<name>A0A1H9QNX2_9LACT</name>
<dbReference type="PANTHER" id="PTHR33392">
    <property type="entry name" value="POLYISOPRENYL-TEICHOIC ACID--PEPTIDOGLYCAN TEICHOIC ACID TRANSFERASE TAGU"/>
    <property type="match status" value="1"/>
</dbReference>
<evidence type="ECO:0000256" key="1">
    <source>
        <dbReference type="ARBA" id="ARBA00006068"/>
    </source>
</evidence>
<keyword evidence="6" id="KW-1185">Reference proteome</keyword>
<feature type="compositionally biased region" description="Polar residues" evidence="2">
    <location>
        <begin position="406"/>
        <end position="432"/>
    </location>
</feature>
<reference evidence="5 6" key="1">
    <citation type="submission" date="2016-10" db="EMBL/GenBank/DDBJ databases">
        <authorList>
            <person name="de Groot N.N."/>
        </authorList>
    </citation>
    <scope>NUCLEOTIDE SEQUENCE [LARGE SCALE GENOMIC DNA]</scope>
    <source>
        <strain evidence="5 6">DSM 13760</strain>
    </source>
</reference>
<evidence type="ECO:0000256" key="3">
    <source>
        <dbReference type="SAM" id="Phobius"/>
    </source>
</evidence>
<feature type="domain" description="Cell envelope-related transcriptional attenuator" evidence="4">
    <location>
        <begin position="95"/>
        <end position="243"/>
    </location>
</feature>
<keyword evidence="3" id="KW-0812">Transmembrane</keyword>
<evidence type="ECO:0000256" key="2">
    <source>
        <dbReference type="SAM" id="MobiDB-lite"/>
    </source>
</evidence>
<evidence type="ECO:0000313" key="5">
    <source>
        <dbReference type="EMBL" id="SER61915.1"/>
    </source>
</evidence>
<feature type="transmembrane region" description="Helical" evidence="3">
    <location>
        <begin position="20"/>
        <end position="40"/>
    </location>
</feature>
<dbReference type="InterPro" id="IPR004474">
    <property type="entry name" value="LytR_CpsA_psr"/>
</dbReference>
<organism evidence="5 6">
    <name type="scientific">Isobaculum melis</name>
    <dbReference type="NCBI Taxonomy" id="142588"/>
    <lineage>
        <taxon>Bacteria</taxon>
        <taxon>Bacillati</taxon>
        <taxon>Bacillota</taxon>
        <taxon>Bacilli</taxon>
        <taxon>Lactobacillales</taxon>
        <taxon>Carnobacteriaceae</taxon>
        <taxon>Isobaculum</taxon>
    </lineage>
</organism>
<dbReference type="STRING" id="142588.SAMN04488559_102180"/>
<dbReference type="EMBL" id="FOHA01000002">
    <property type="protein sequence ID" value="SER61915.1"/>
    <property type="molecule type" value="Genomic_DNA"/>
</dbReference>
<dbReference type="Gene3D" id="3.40.630.190">
    <property type="entry name" value="LCP protein"/>
    <property type="match status" value="1"/>
</dbReference>
<proteinExistence type="inferred from homology"/>
<keyword evidence="3" id="KW-0472">Membrane</keyword>